<dbReference type="PANTHER" id="PTHR23411">
    <property type="entry name" value="TAPASIN"/>
    <property type="match status" value="1"/>
</dbReference>
<dbReference type="FunCoup" id="G3TVI8">
    <property type="interactions" value="83"/>
</dbReference>
<dbReference type="HOGENOM" id="CLU_030625_0_2_1"/>
<dbReference type="Proteomes" id="UP000007646">
    <property type="component" value="Unassembled WGS sequence"/>
</dbReference>
<evidence type="ECO:0000313" key="3">
    <source>
        <dbReference type="Ensembl" id="ENSLAFP00000019596.1"/>
    </source>
</evidence>
<dbReference type="InterPro" id="IPR036179">
    <property type="entry name" value="Ig-like_dom_sf"/>
</dbReference>
<dbReference type="InterPro" id="IPR007110">
    <property type="entry name" value="Ig-like_dom"/>
</dbReference>
<dbReference type="InterPro" id="IPR050380">
    <property type="entry name" value="Immune_Resp_Modulators"/>
</dbReference>
<dbReference type="FunFam" id="2.60.40.10:FF:001540">
    <property type="entry name" value="Immunoglobulin heavy constant gamma 1"/>
    <property type="match status" value="1"/>
</dbReference>
<dbReference type="Gene3D" id="2.60.40.10">
    <property type="entry name" value="Immunoglobulins"/>
    <property type="match status" value="3"/>
</dbReference>
<protein>
    <recommendedName>
        <fullName evidence="2">Ig-like domain-containing protein</fullName>
    </recommendedName>
</protein>
<evidence type="ECO:0000256" key="1">
    <source>
        <dbReference type="ARBA" id="ARBA00023319"/>
    </source>
</evidence>
<sequence length="381" mass="41778">AASTTAPSVFPLAPGCGTTFESKVALACLVTNYFPEPVTVSWNSGALSGTHTFPAVLQSSGLYSLSSMVIVPASGWNSQTYICNVAHSASNTKVDKKIDRFRVSLRPLTHQEMPACPHNRALPTPSWDPTNSMPPKVGGKCKCTGKASPTLAKWRQPQSLPPEAELLGGPSIFIFPPKPKDTLTTSRTPEVTCLVVDVGQEDLNVQFTWYVDGKQMNTAKTNEPKGQYNSTYHVVSALPISHQDWLEGKEFKCKVNNTALPSPVEKVISKAKGQPHEPQVYALPPHRDELTKDKVSLTCLVKGFYPSDIDVTWQKNQQPQPENSYANTEAQLEADGTFFLYSKLTLPKKSWQQGNTYYCVVLHEALPNHHTQKAVSLSPGK</sequence>
<reference evidence="3" key="3">
    <citation type="submission" date="2025-09" db="UniProtKB">
        <authorList>
            <consortium name="Ensembl"/>
        </authorList>
    </citation>
    <scope>IDENTIFICATION</scope>
    <source>
        <strain evidence="3">Isolate ISIS603380</strain>
    </source>
</reference>
<dbReference type="InParanoid" id="G3TVI8"/>
<dbReference type="STRING" id="9785.ENSLAFP00000019596"/>
<dbReference type="FunFam" id="2.60.40.10:FF:000463">
    <property type="entry name" value="Immunoglobulin heavy constant gamma 1"/>
    <property type="match status" value="1"/>
</dbReference>
<dbReference type="OMA" id="CISDSIQ"/>
<feature type="domain" description="Ig-like" evidence="2">
    <location>
        <begin position="170"/>
        <end position="269"/>
    </location>
</feature>
<dbReference type="SUPFAM" id="SSF48726">
    <property type="entry name" value="Immunoglobulin"/>
    <property type="match status" value="3"/>
</dbReference>
<dbReference type="AlphaFoldDB" id="G3TVI8"/>
<dbReference type="Ensembl" id="ENSLAFT00000030698.1">
    <property type="protein sequence ID" value="ENSLAFP00000019596.1"/>
    <property type="gene ID" value="ENSLAFG00000027836.1"/>
</dbReference>
<keyword evidence="4" id="KW-1185">Reference proteome</keyword>
<dbReference type="InterPro" id="IPR003597">
    <property type="entry name" value="Ig_C1-set"/>
</dbReference>
<reference evidence="3 4" key="1">
    <citation type="submission" date="2009-06" db="EMBL/GenBank/DDBJ databases">
        <title>The Genome Sequence of Loxodonta africana (African elephant).</title>
        <authorList>
            <person name="Di Palma F."/>
            <person name="Heiman D."/>
            <person name="Young S."/>
            <person name="Johnson J."/>
            <person name="Lander E.S."/>
            <person name="Lindblad-Toh K."/>
        </authorList>
    </citation>
    <scope>NUCLEOTIDE SEQUENCE [LARGE SCALE GENOMIC DNA]</scope>
    <source>
        <strain evidence="3 4">Isolate ISIS603380</strain>
    </source>
</reference>
<dbReference type="InterPro" id="IPR013783">
    <property type="entry name" value="Ig-like_fold"/>
</dbReference>
<reference evidence="3" key="2">
    <citation type="submission" date="2025-08" db="UniProtKB">
        <authorList>
            <consortium name="Ensembl"/>
        </authorList>
    </citation>
    <scope>IDENTIFICATION</scope>
    <source>
        <strain evidence="3">Isolate ISIS603380</strain>
    </source>
</reference>
<evidence type="ECO:0000313" key="4">
    <source>
        <dbReference type="Proteomes" id="UP000007646"/>
    </source>
</evidence>
<dbReference type="eggNOG" id="ENOG502R54U">
    <property type="taxonomic scope" value="Eukaryota"/>
</dbReference>
<dbReference type="SMART" id="SM00407">
    <property type="entry name" value="IGc1"/>
    <property type="match status" value="3"/>
</dbReference>
<accession>G3TVI8</accession>
<keyword evidence="1" id="KW-0393">Immunoglobulin domain</keyword>
<dbReference type="Pfam" id="PF07654">
    <property type="entry name" value="C1-set"/>
    <property type="match status" value="3"/>
</dbReference>
<feature type="domain" description="Ig-like" evidence="2">
    <location>
        <begin position="7"/>
        <end position="99"/>
    </location>
</feature>
<dbReference type="CDD" id="cd05768">
    <property type="entry name" value="IgC1_CH3_IgAGD_CH4_IgAEM"/>
    <property type="match status" value="1"/>
</dbReference>
<dbReference type="FunFam" id="2.60.40.10:FF:001129">
    <property type="entry name" value="Immunoglobulin heavy constant gamma 1"/>
    <property type="match status" value="1"/>
</dbReference>
<feature type="domain" description="Ig-like" evidence="2">
    <location>
        <begin position="278"/>
        <end position="376"/>
    </location>
</feature>
<proteinExistence type="predicted"/>
<dbReference type="CDD" id="cd21817">
    <property type="entry name" value="IgC1_CH1_IgEG"/>
    <property type="match status" value="1"/>
</dbReference>
<evidence type="ECO:0000259" key="2">
    <source>
        <dbReference type="PROSITE" id="PS50835"/>
    </source>
</evidence>
<organism evidence="3 4">
    <name type="scientific">Loxodonta africana</name>
    <name type="common">African elephant</name>
    <dbReference type="NCBI Taxonomy" id="9785"/>
    <lineage>
        <taxon>Eukaryota</taxon>
        <taxon>Metazoa</taxon>
        <taxon>Chordata</taxon>
        <taxon>Craniata</taxon>
        <taxon>Vertebrata</taxon>
        <taxon>Euteleostomi</taxon>
        <taxon>Mammalia</taxon>
        <taxon>Eutheria</taxon>
        <taxon>Afrotheria</taxon>
        <taxon>Proboscidea</taxon>
        <taxon>Elephantidae</taxon>
        <taxon>Loxodonta</taxon>
    </lineage>
</organism>
<dbReference type="GeneTree" id="ENSGT00940000162793"/>
<name>G3TVI8_LOXAF</name>
<dbReference type="PROSITE" id="PS50835">
    <property type="entry name" value="IG_LIKE"/>
    <property type="match status" value="3"/>
</dbReference>